<protein>
    <recommendedName>
        <fullName evidence="4">PH domain-containing protein</fullName>
    </recommendedName>
</protein>
<dbReference type="KEGG" id="pfre:RM25_0825"/>
<feature type="region of interest" description="Disordered" evidence="1">
    <location>
        <begin position="195"/>
        <end position="220"/>
    </location>
</feature>
<gene>
    <name evidence="3" type="ORF">PFCIRM138_12180</name>
</gene>
<keyword evidence="2" id="KW-0812">Transmembrane</keyword>
<dbReference type="RefSeq" id="WP_013160775.1">
    <property type="nucleotide sequence ID" value="NZ_CP010341.1"/>
</dbReference>
<dbReference type="AlphaFoldDB" id="A0A068VNP5"/>
<feature type="transmembrane region" description="Helical" evidence="2">
    <location>
        <begin position="61"/>
        <end position="80"/>
    </location>
</feature>
<dbReference type="EMBL" id="LM676427">
    <property type="protein sequence ID" value="CEP27151.1"/>
    <property type="molecule type" value="Genomic_DNA"/>
</dbReference>
<evidence type="ECO:0000256" key="1">
    <source>
        <dbReference type="SAM" id="MobiDB-lite"/>
    </source>
</evidence>
<evidence type="ECO:0008006" key="4">
    <source>
        <dbReference type="Google" id="ProtNLM"/>
    </source>
</evidence>
<keyword evidence="2" id="KW-0472">Membrane</keyword>
<dbReference type="PATRIC" id="fig|66712.6.peg.852"/>
<keyword evidence="2" id="KW-1133">Transmembrane helix</keyword>
<accession>A0A068VNP5</accession>
<feature type="transmembrane region" description="Helical" evidence="2">
    <location>
        <begin position="31"/>
        <end position="55"/>
    </location>
</feature>
<sequence>MRTHPTGSTSGPDPVTADGGIVRLGATPGEYLSAFLPSFLGLCLAWLLIAVGGLSRPVRPVTIVGLVLAAICVVLALLEVRDLPRRTIRWNRGGITLQARRLPTLALPWSELGVVRTVVQPDRLWWVLPRTRVWLECQPLDQPAGFDTRHPELADYESPAADEGYRAVRLMVGLGNRRARRVDMALRRANPTYRGLRHLPPARRSRPGAGTRQRGARLHP</sequence>
<reference evidence="3" key="1">
    <citation type="submission" date="2014-08" db="EMBL/GenBank/DDBJ databases">
        <authorList>
            <person name="Falentin Helene"/>
        </authorList>
    </citation>
    <scope>NUCLEOTIDE SEQUENCE</scope>
</reference>
<evidence type="ECO:0000256" key="2">
    <source>
        <dbReference type="SAM" id="Phobius"/>
    </source>
</evidence>
<feature type="compositionally biased region" description="Basic residues" evidence="1">
    <location>
        <begin position="195"/>
        <end position="206"/>
    </location>
</feature>
<name>A0A068VNP5_PROFF</name>
<proteinExistence type="predicted"/>
<organism evidence="3">
    <name type="scientific">Propionibacterium freudenreichii subsp. freudenreichii</name>
    <dbReference type="NCBI Taxonomy" id="66712"/>
    <lineage>
        <taxon>Bacteria</taxon>
        <taxon>Bacillati</taxon>
        <taxon>Actinomycetota</taxon>
        <taxon>Actinomycetes</taxon>
        <taxon>Propionibacteriales</taxon>
        <taxon>Propionibacteriaceae</taxon>
        <taxon>Propionibacterium</taxon>
    </lineage>
</organism>
<evidence type="ECO:0000313" key="3">
    <source>
        <dbReference type="EMBL" id="CEP27151.1"/>
    </source>
</evidence>